<dbReference type="GO" id="GO:0003724">
    <property type="term" value="F:RNA helicase activity"/>
    <property type="evidence" value="ECO:0007669"/>
    <property type="project" value="UniProtKB-EC"/>
</dbReference>
<dbReference type="InterPro" id="IPR011545">
    <property type="entry name" value="DEAD/DEAH_box_helicase_dom"/>
</dbReference>
<accession>A0AAD3SSJ5</accession>
<dbReference type="InterPro" id="IPR036770">
    <property type="entry name" value="Ankyrin_rpt-contain_sf"/>
</dbReference>
<evidence type="ECO:0000256" key="9">
    <source>
        <dbReference type="ARBA" id="ARBA00060772"/>
    </source>
</evidence>
<dbReference type="InterPro" id="IPR036867">
    <property type="entry name" value="R3H_dom_sf"/>
</dbReference>
<evidence type="ECO:0000313" key="15">
    <source>
        <dbReference type="Proteomes" id="UP001279734"/>
    </source>
</evidence>
<dbReference type="Gene3D" id="1.25.40.20">
    <property type="entry name" value="Ankyrin repeat-containing domain"/>
    <property type="match status" value="1"/>
</dbReference>
<evidence type="ECO:0000256" key="2">
    <source>
        <dbReference type="ARBA" id="ARBA00022741"/>
    </source>
</evidence>
<dbReference type="FunFam" id="3.30.1370.50:FF:000002">
    <property type="entry name" value="Immunoglobulin mu DNA-binding protein 2"/>
    <property type="match status" value="1"/>
</dbReference>
<evidence type="ECO:0000259" key="13">
    <source>
        <dbReference type="PROSITE" id="PS51194"/>
    </source>
</evidence>
<comment type="caution">
    <text evidence="14">The sequence shown here is derived from an EMBL/GenBank/DDBJ whole genome shotgun (WGS) entry which is preliminary data.</text>
</comment>
<dbReference type="SMART" id="SM00487">
    <property type="entry name" value="DEXDc"/>
    <property type="match status" value="1"/>
</dbReference>
<dbReference type="InterPro" id="IPR014001">
    <property type="entry name" value="Helicase_ATP-bd"/>
</dbReference>
<evidence type="ECO:0000256" key="3">
    <source>
        <dbReference type="ARBA" id="ARBA00022801"/>
    </source>
</evidence>
<evidence type="ECO:0000313" key="14">
    <source>
        <dbReference type="EMBL" id="GMH15707.1"/>
    </source>
</evidence>
<dbReference type="InterPro" id="IPR001374">
    <property type="entry name" value="R3H_dom"/>
</dbReference>
<keyword evidence="5" id="KW-0067">ATP-binding</keyword>
<dbReference type="Gene3D" id="3.30.1370.50">
    <property type="entry name" value="R3H-like domain"/>
    <property type="match status" value="1"/>
</dbReference>
<dbReference type="PANTHER" id="PTHR18934:SF213">
    <property type="entry name" value="3'-5' RNA HELICASE YTHDC2"/>
    <property type="match status" value="1"/>
</dbReference>
<feature type="compositionally biased region" description="Basic and acidic residues" evidence="10">
    <location>
        <begin position="9"/>
        <end position="18"/>
    </location>
</feature>
<dbReference type="PROSITE" id="PS51194">
    <property type="entry name" value="HELICASE_CTER"/>
    <property type="match status" value="1"/>
</dbReference>
<dbReference type="InterPro" id="IPR001650">
    <property type="entry name" value="Helicase_C-like"/>
</dbReference>
<feature type="compositionally biased region" description="Acidic residues" evidence="10">
    <location>
        <begin position="1000"/>
        <end position="1025"/>
    </location>
</feature>
<dbReference type="FunFam" id="3.40.50.300:FF:000526">
    <property type="entry name" value="DExH-box ATP-dependent RNA helicase DExH3"/>
    <property type="match status" value="1"/>
</dbReference>
<proteinExistence type="inferred from homology"/>
<dbReference type="PROSITE" id="PS51061">
    <property type="entry name" value="R3H"/>
    <property type="match status" value="1"/>
</dbReference>
<dbReference type="Proteomes" id="UP001279734">
    <property type="component" value="Unassembled WGS sequence"/>
</dbReference>
<feature type="region of interest" description="Disordered" evidence="10">
    <location>
        <begin position="1"/>
        <end position="21"/>
    </location>
</feature>
<dbReference type="InterPro" id="IPR027417">
    <property type="entry name" value="P-loop_NTPase"/>
</dbReference>
<dbReference type="Gene3D" id="1.20.120.1080">
    <property type="match status" value="1"/>
</dbReference>
<dbReference type="GO" id="GO:0003723">
    <property type="term" value="F:RNA binding"/>
    <property type="evidence" value="ECO:0007669"/>
    <property type="project" value="UniProtKB-KW"/>
</dbReference>
<feature type="compositionally biased region" description="Basic and acidic residues" evidence="10">
    <location>
        <begin position="1026"/>
        <end position="1036"/>
    </location>
</feature>
<keyword evidence="15" id="KW-1185">Reference proteome</keyword>
<evidence type="ECO:0000256" key="10">
    <source>
        <dbReference type="SAM" id="MobiDB-lite"/>
    </source>
</evidence>
<sequence>MGKSSKGGKKPEKGDCNEQRSSVAEATYIRISRILEQFKTSNDEVYTFDAGLSNHERAMVHELCRKMGMLSKSYGRGNGRRVSIRKPKIKVDTMKGKEITAVKFSDESKEVLLDLFMRYPPGEEAQEPKLREHIVDTKTEQGRRDDIFGKPLMNKSDIAKKIEELASSTQKSPKLKEITEERSKLPIAFFQDAIASTVETHQVVLISGQTGCGKTTQVPQFILDHMWAKGEACKIVCTQPRRISATSVAERISNERGENVGESVGFKIRLESKGGRHSSILLCTNGVLLRVLVSKGIEFQAGTADREISDMTHIIVDEIHERDWHSDFMLAILRDLLPLHPHLHLVLMSATLDAERFSQYFGGCPIIQIPGFTHPVKTFYLEDVLSMVNSTGKNNPDAASSSFPIGESELMEVDKVAFDEAINLAWSNDEFDPLLELLSSEGTPRILNYQQSLTSVTPLMVFSGKGRTGDLCMLLSLGADCHLKAHDGCTALDWAERGEQAEAAEILKKHMKNASSNPIEKQKMIDKYLSNINPELIDVVLIEQLLRKICVDSSHSTDGAILVFLPGWDDINRTKECLLANPFFKDPSKFMILALHSMMPSVEQKKVFKHPPPGCQKIILSTNIAETAITIDDVVYVIDSGRMKEKSYDPYNNVSTLQSSWISKASAKQREGRAGRCQPGVCYRLYSKLRAESLPEFQVPEIRRMPVEELCLQVKMLDPNCKIELFLQKTLDPPTFETIRNAIVVLQDVGALSVDEKLTELGEKLGSLPVHPLTSKMLFLAILLNCLDPALTLACASEYRDPFTLPMLPHEKKRAAAAKMELATLYGGNSDQLAVVAAFDCWRSAKEKGQEMRFCCQYFVSSSTMNMLSGMRKQLQNELIQKGYIPKDADMGSPNVRNPGILHTILLAGLYPRVGRLCQPYKNGKRFTVETASCGRVRLHPHSTNFKLSFKKSDDCPLLVYDDIYRGDGVLHIRNCTVIGPLPLLLLATEIAVAPGSDHIEDEDDDDGSEGDDCADNDDGEEDETEGHMKPSKQHGERIMSLPNNIVTAIIDHWLSFELTALELAKIYCLRERLSAAITFTVTHPRLALPPALAASVYAIACLLVYDGFSGISLPLGSVDIPASMMNATVLERSLGEKKKRMDQAPNVFLRSLLNHGCDKNASFSNYSRATTNVNNDLPSHLLQPPPIPFRGSPVIGGPSLAGYRSGVYGRYGPRGDSFKRRHGRK</sequence>
<evidence type="ECO:0000256" key="4">
    <source>
        <dbReference type="ARBA" id="ARBA00022806"/>
    </source>
</evidence>
<feature type="region of interest" description="Disordered" evidence="10">
    <location>
        <begin position="997"/>
        <end position="1036"/>
    </location>
</feature>
<dbReference type="FunFam" id="1.20.120.1080:FF:000011">
    <property type="entry name" value="DExH-box ATP-dependent RNA helicase DExH6"/>
    <property type="match status" value="1"/>
</dbReference>
<dbReference type="SUPFAM" id="SSF82708">
    <property type="entry name" value="R3H domain"/>
    <property type="match status" value="1"/>
</dbReference>
<dbReference type="GO" id="GO:0005524">
    <property type="term" value="F:ATP binding"/>
    <property type="evidence" value="ECO:0007669"/>
    <property type="project" value="UniProtKB-KW"/>
</dbReference>
<organism evidence="14 15">
    <name type="scientific">Nepenthes gracilis</name>
    <name type="common">Slender pitcher plant</name>
    <dbReference type="NCBI Taxonomy" id="150966"/>
    <lineage>
        <taxon>Eukaryota</taxon>
        <taxon>Viridiplantae</taxon>
        <taxon>Streptophyta</taxon>
        <taxon>Embryophyta</taxon>
        <taxon>Tracheophyta</taxon>
        <taxon>Spermatophyta</taxon>
        <taxon>Magnoliopsida</taxon>
        <taxon>eudicotyledons</taxon>
        <taxon>Gunneridae</taxon>
        <taxon>Pentapetalae</taxon>
        <taxon>Caryophyllales</taxon>
        <taxon>Nepenthaceae</taxon>
        <taxon>Nepenthes</taxon>
    </lineage>
</organism>
<dbReference type="Pfam" id="PF01424">
    <property type="entry name" value="R3H"/>
    <property type="match status" value="1"/>
</dbReference>
<keyword evidence="7" id="KW-0539">Nucleus</keyword>
<dbReference type="Pfam" id="PF04408">
    <property type="entry name" value="WHD_HA2"/>
    <property type="match status" value="1"/>
</dbReference>
<dbReference type="SUPFAM" id="SSF52540">
    <property type="entry name" value="P-loop containing nucleoside triphosphate hydrolases"/>
    <property type="match status" value="2"/>
</dbReference>
<keyword evidence="6" id="KW-0694">RNA-binding</keyword>
<dbReference type="CDD" id="cd17917">
    <property type="entry name" value="DEXHc_RHA-like"/>
    <property type="match status" value="1"/>
</dbReference>
<dbReference type="GO" id="GO:0005634">
    <property type="term" value="C:nucleus"/>
    <property type="evidence" value="ECO:0007669"/>
    <property type="project" value="UniProtKB-SubCell"/>
</dbReference>
<dbReference type="Pfam" id="PF21010">
    <property type="entry name" value="HA2_C"/>
    <property type="match status" value="1"/>
</dbReference>
<evidence type="ECO:0000256" key="1">
    <source>
        <dbReference type="ARBA" id="ARBA00004123"/>
    </source>
</evidence>
<keyword evidence="4" id="KW-0347">Helicase</keyword>
<dbReference type="EMBL" id="BSYO01000015">
    <property type="protein sequence ID" value="GMH15707.1"/>
    <property type="molecule type" value="Genomic_DNA"/>
</dbReference>
<dbReference type="AlphaFoldDB" id="A0AAD3SSJ5"/>
<reference evidence="14" key="1">
    <citation type="submission" date="2023-05" db="EMBL/GenBank/DDBJ databases">
        <title>Nepenthes gracilis genome sequencing.</title>
        <authorList>
            <person name="Fukushima K."/>
        </authorList>
    </citation>
    <scope>NUCLEOTIDE SEQUENCE</scope>
    <source>
        <strain evidence="14">SING2019-196</strain>
    </source>
</reference>
<evidence type="ECO:0008006" key="16">
    <source>
        <dbReference type="Google" id="ProtNLM"/>
    </source>
</evidence>
<evidence type="ECO:0000256" key="5">
    <source>
        <dbReference type="ARBA" id="ARBA00022840"/>
    </source>
</evidence>
<dbReference type="CDD" id="cd18791">
    <property type="entry name" value="SF2_C_RHA"/>
    <property type="match status" value="1"/>
</dbReference>
<feature type="domain" description="R3H" evidence="11">
    <location>
        <begin position="25"/>
        <end position="88"/>
    </location>
</feature>
<name>A0AAD3SSJ5_NEPGR</name>
<evidence type="ECO:0000256" key="7">
    <source>
        <dbReference type="ARBA" id="ARBA00023242"/>
    </source>
</evidence>
<comment type="similarity">
    <text evidence="9">Belongs to the DExH box helicase family.</text>
</comment>
<dbReference type="GO" id="GO:0016787">
    <property type="term" value="F:hydrolase activity"/>
    <property type="evidence" value="ECO:0007669"/>
    <property type="project" value="UniProtKB-KW"/>
</dbReference>
<keyword evidence="3" id="KW-0378">Hydrolase</keyword>
<evidence type="ECO:0000259" key="12">
    <source>
        <dbReference type="PROSITE" id="PS51192"/>
    </source>
</evidence>
<comment type="catalytic activity">
    <reaction evidence="8">
        <text>ATP + H2O = ADP + phosphate + H(+)</text>
        <dbReference type="Rhea" id="RHEA:13065"/>
        <dbReference type="ChEBI" id="CHEBI:15377"/>
        <dbReference type="ChEBI" id="CHEBI:15378"/>
        <dbReference type="ChEBI" id="CHEBI:30616"/>
        <dbReference type="ChEBI" id="CHEBI:43474"/>
        <dbReference type="ChEBI" id="CHEBI:456216"/>
        <dbReference type="EC" id="3.6.4.13"/>
    </reaction>
</comment>
<gene>
    <name evidence="14" type="ORF">Nepgr_017548</name>
</gene>
<dbReference type="Pfam" id="PF00271">
    <property type="entry name" value="Helicase_C"/>
    <property type="match status" value="1"/>
</dbReference>
<dbReference type="Pfam" id="PF07717">
    <property type="entry name" value="OB_NTP_bind"/>
    <property type="match status" value="1"/>
</dbReference>
<dbReference type="InterPro" id="IPR011709">
    <property type="entry name" value="DEAD-box_helicase_OB_fold"/>
</dbReference>
<dbReference type="Gene3D" id="3.40.50.300">
    <property type="entry name" value="P-loop containing nucleotide triphosphate hydrolases"/>
    <property type="match status" value="2"/>
</dbReference>
<evidence type="ECO:0000256" key="8">
    <source>
        <dbReference type="ARBA" id="ARBA00047984"/>
    </source>
</evidence>
<keyword evidence="2" id="KW-0547">Nucleotide-binding</keyword>
<evidence type="ECO:0000256" key="6">
    <source>
        <dbReference type="ARBA" id="ARBA00022884"/>
    </source>
</evidence>
<dbReference type="PROSITE" id="PS51192">
    <property type="entry name" value="HELICASE_ATP_BIND_1"/>
    <property type="match status" value="1"/>
</dbReference>
<dbReference type="SMART" id="SM00393">
    <property type="entry name" value="R3H"/>
    <property type="match status" value="1"/>
</dbReference>
<evidence type="ECO:0000259" key="11">
    <source>
        <dbReference type="PROSITE" id="PS51061"/>
    </source>
</evidence>
<dbReference type="Pfam" id="PF00270">
    <property type="entry name" value="DEAD"/>
    <property type="match status" value="1"/>
</dbReference>
<dbReference type="SUPFAM" id="SSF48403">
    <property type="entry name" value="Ankyrin repeat"/>
    <property type="match status" value="1"/>
</dbReference>
<feature type="domain" description="Helicase C-terminal" evidence="13">
    <location>
        <begin position="541"/>
        <end position="718"/>
    </location>
</feature>
<dbReference type="SMART" id="SM00490">
    <property type="entry name" value="HELICc"/>
    <property type="match status" value="1"/>
</dbReference>
<dbReference type="SMART" id="SM00847">
    <property type="entry name" value="HA2"/>
    <property type="match status" value="1"/>
</dbReference>
<feature type="domain" description="Helicase ATP-binding" evidence="12">
    <location>
        <begin position="195"/>
        <end position="370"/>
    </location>
</feature>
<dbReference type="FunFam" id="3.40.50.300:FF:000860">
    <property type="entry name" value="DExH-box ATP-dependent RNA helicase DExH6"/>
    <property type="match status" value="1"/>
</dbReference>
<dbReference type="PANTHER" id="PTHR18934">
    <property type="entry name" value="ATP-DEPENDENT RNA HELICASE"/>
    <property type="match status" value="1"/>
</dbReference>
<dbReference type="InterPro" id="IPR048333">
    <property type="entry name" value="HA2_WH"/>
</dbReference>
<dbReference type="InterPro" id="IPR007502">
    <property type="entry name" value="Helicase-assoc_dom"/>
</dbReference>
<dbReference type="GO" id="GO:0003677">
    <property type="term" value="F:DNA binding"/>
    <property type="evidence" value="ECO:0007669"/>
    <property type="project" value="UniProtKB-ARBA"/>
</dbReference>
<comment type="subcellular location">
    <subcellularLocation>
        <location evidence="1">Nucleus</location>
    </subcellularLocation>
</comment>
<protein>
    <recommendedName>
        <fullName evidence="16">RNA helicase</fullName>
    </recommendedName>
</protein>